<reference evidence="1" key="1">
    <citation type="submission" date="2022-06" db="EMBL/GenBank/DDBJ databases">
        <title>Uncovering the hologenomic basis of an extraordinary plant invasion.</title>
        <authorList>
            <person name="Bieker V.C."/>
            <person name="Martin M.D."/>
            <person name="Gilbert T."/>
            <person name="Hodgins K."/>
            <person name="Battlay P."/>
            <person name="Petersen B."/>
            <person name="Wilson J."/>
        </authorList>
    </citation>
    <scope>NUCLEOTIDE SEQUENCE</scope>
    <source>
        <strain evidence="1">AA19_3_7</strain>
        <tissue evidence="1">Leaf</tissue>
    </source>
</reference>
<organism evidence="1 2">
    <name type="scientific">Ambrosia artemisiifolia</name>
    <name type="common">Common ragweed</name>
    <dbReference type="NCBI Taxonomy" id="4212"/>
    <lineage>
        <taxon>Eukaryota</taxon>
        <taxon>Viridiplantae</taxon>
        <taxon>Streptophyta</taxon>
        <taxon>Embryophyta</taxon>
        <taxon>Tracheophyta</taxon>
        <taxon>Spermatophyta</taxon>
        <taxon>Magnoliopsida</taxon>
        <taxon>eudicotyledons</taxon>
        <taxon>Gunneridae</taxon>
        <taxon>Pentapetalae</taxon>
        <taxon>asterids</taxon>
        <taxon>campanulids</taxon>
        <taxon>Asterales</taxon>
        <taxon>Asteraceae</taxon>
        <taxon>Asteroideae</taxon>
        <taxon>Heliantheae alliance</taxon>
        <taxon>Heliantheae</taxon>
        <taxon>Ambrosia</taxon>
    </lineage>
</organism>
<accession>A0AAD5BYF7</accession>
<proteinExistence type="predicted"/>
<evidence type="ECO:0000313" key="1">
    <source>
        <dbReference type="EMBL" id="KAI7731655.1"/>
    </source>
</evidence>
<sequence length="94" mass="10564">MTGNTVLFQDMAGPWKLKGYVETYRLSLYFKSSNCLFNVSGFDNETEYGDVFFPASVHLYFNVLDTSRGGSMDPGDYVKSKCVASGSRTVRYDI</sequence>
<dbReference type="AlphaFoldDB" id="A0AAD5BYF7"/>
<gene>
    <name evidence="1" type="ORF">M8C21_009523</name>
</gene>
<keyword evidence="2" id="KW-1185">Reference proteome</keyword>
<evidence type="ECO:0000313" key="2">
    <source>
        <dbReference type="Proteomes" id="UP001206925"/>
    </source>
</evidence>
<dbReference type="EMBL" id="JAMZMK010010410">
    <property type="protein sequence ID" value="KAI7731655.1"/>
    <property type="molecule type" value="Genomic_DNA"/>
</dbReference>
<name>A0AAD5BYF7_AMBAR</name>
<protein>
    <submittedName>
        <fullName evidence="1">Uncharacterized protein</fullName>
    </submittedName>
</protein>
<comment type="caution">
    <text evidence="1">The sequence shown here is derived from an EMBL/GenBank/DDBJ whole genome shotgun (WGS) entry which is preliminary data.</text>
</comment>
<dbReference type="Proteomes" id="UP001206925">
    <property type="component" value="Unassembled WGS sequence"/>
</dbReference>